<feature type="transmembrane region" description="Helical" evidence="1">
    <location>
        <begin position="146"/>
        <end position="166"/>
    </location>
</feature>
<protein>
    <recommendedName>
        <fullName evidence="6">DUF1648 domain-containing protein</fullName>
    </recommendedName>
</protein>
<sequence length="378" mass="42938">MVGMFVGLMAGLVIFMGVMTGLTPYFSRKSSQFGVTLPPAYQKKPEISRYQKYFLWLNTAAGILAALPMWFFAGIKDEERMAMLVSLYTVFAILIVFIVSAAGFLTIRSRILAFKKSLPKTAFQTQKEIVVDTHFREKRLVVPNSIFIGIQLLIIVAVVAITVMNYDTIPDRIVTNWDINMQPSRTVPKHLGSVFAIPVMQLFMLAALTVANRSYQKAKQQADSRHPEISFRKNRKFRFASSLMLLIVSVATQLLFALIQTIIIFDNMERINFPLIIIIFVAVCLVLSLFVSFKYGQGGERYRLPGEKTGEADETVAHFDDDANWKFGVFYFNKQDPSLWVEKRFSIGTSLNFANWRSWVLIGLILLLPLLLTGLLMR</sequence>
<evidence type="ECO:0000259" key="2">
    <source>
        <dbReference type="Pfam" id="PF07853"/>
    </source>
</evidence>
<dbReference type="RefSeq" id="WP_126814459.1">
    <property type="nucleotide sequence ID" value="NZ_NGKC01000015.1"/>
</dbReference>
<dbReference type="PANTHER" id="PTHR37810">
    <property type="entry name" value="IMMUNITY PROTEIN SDPI"/>
    <property type="match status" value="1"/>
</dbReference>
<name>A0A430APS4_9ENTE</name>
<dbReference type="OrthoDB" id="157646at2"/>
<keyword evidence="5" id="KW-1185">Reference proteome</keyword>
<gene>
    <name evidence="4" type="ORF">CBF27_11480</name>
</gene>
<evidence type="ECO:0000313" key="4">
    <source>
        <dbReference type="EMBL" id="RSU09914.1"/>
    </source>
</evidence>
<keyword evidence="1" id="KW-1133">Transmembrane helix</keyword>
<reference evidence="4 5" key="1">
    <citation type="submission" date="2017-05" db="EMBL/GenBank/DDBJ databases">
        <title>Vagococcus spp. assemblies.</title>
        <authorList>
            <person name="Gulvik C.A."/>
        </authorList>
    </citation>
    <scope>NUCLEOTIDE SEQUENCE [LARGE SCALE GENOMIC DNA]</scope>
    <source>
        <strain evidence="4 5">LMG 24798</strain>
    </source>
</reference>
<dbReference type="PANTHER" id="PTHR37810:SF9">
    <property type="entry name" value="MEMBRANE PROTEIN"/>
    <property type="match status" value="1"/>
</dbReference>
<feature type="transmembrane region" description="Helical" evidence="1">
    <location>
        <begin position="53"/>
        <end position="73"/>
    </location>
</feature>
<feature type="domain" description="DUF1648" evidence="2">
    <location>
        <begin position="153"/>
        <end position="202"/>
    </location>
</feature>
<dbReference type="InterPro" id="IPR012867">
    <property type="entry name" value="DUF1648"/>
</dbReference>
<keyword evidence="1" id="KW-0472">Membrane</keyword>
<feature type="transmembrane region" description="Helical" evidence="1">
    <location>
        <begin position="6"/>
        <end position="26"/>
    </location>
</feature>
<dbReference type="EMBL" id="NGKC01000015">
    <property type="protein sequence ID" value="RSU09914.1"/>
    <property type="molecule type" value="Genomic_DNA"/>
</dbReference>
<feature type="transmembrane region" description="Helical" evidence="1">
    <location>
        <begin position="191"/>
        <end position="211"/>
    </location>
</feature>
<organism evidence="4 5">
    <name type="scientific">Vagococcus acidifermentans</name>
    <dbReference type="NCBI Taxonomy" id="564710"/>
    <lineage>
        <taxon>Bacteria</taxon>
        <taxon>Bacillati</taxon>
        <taxon>Bacillota</taxon>
        <taxon>Bacilli</taxon>
        <taxon>Lactobacillales</taxon>
        <taxon>Enterococcaceae</taxon>
        <taxon>Vagococcus</taxon>
    </lineage>
</organism>
<evidence type="ECO:0000256" key="1">
    <source>
        <dbReference type="SAM" id="Phobius"/>
    </source>
</evidence>
<feature type="domain" description="DUF5808" evidence="3">
    <location>
        <begin position="334"/>
        <end position="359"/>
    </location>
</feature>
<accession>A0A430APS4</accession>
<evidence type="ECO:0000313" key="5">
    <source>
        <dbReference type="Proteomes" id="UP000286773"/>
    </source>
</evidence>
<dbReference type="Proteomes" id="UP000286773">
    <property type="component" value="Unassembled WGS sequence"/>
</dbReference>
<comment type="caution">
    <text evidence="4">The sequence shown here is derived from an EMBL/GenBank/DDBJ whole genome shotgun (WGS) entry which is preliminary data.</text>
</comment>
<dbReference type="Pfam" id="PF19124">
    <property type="entry name" value="DUF5808"/>
    <property type="match status" value="1"/>
</dbReference>
<evidence type="ECO:0008006" key="6">
    <source>
        <dbReference type="Google" id="ProtNLM"/>
    </source>
</evidence>
<feature type="transmembrane region" description="Helical" evidence="1">
    <location>
        <begin position="243"/>
        <end position="265"/>
    </location>
</feature>
<evidence type="ECO:0000259" key="3">
    <source>
        <dbReference type="Pfam" id="PF19124"/>
    </source>
</evidence>
<feature type="transmembrane region" description="Helical" evidence="1">
    <location>
        <begin position="85"/>
        <end position="107"/>
    </location>
</feature>
<feature type="transmembrane region" description="Helical" evidence="1">
    <location>
        <begin position="271"/>
        <end position="293"/>
    </location>
</feature>
<keyword evidence="1" id="KW-0812">Transmembrane</keyword>
<feature type="transmembrane region" description="Helical" evidence="1">
    <location>
        <begin position="359"/>
        <end position="377"/>
    </location>
</feature>
<dbReference type="GO" id="GO:0009636">
    <property type="term" value="P:response to toxic substance"/>
    <property type="evidence" value="ECO:0007669"/>
    <property type="project" value="TreeGrafter"/>
</dbReference>
<dbReference type="Pfam" id="PF07853">
    <property type="entry name" value="DUF1648"/>
    <property type="match status" value="1"/>
</dbReference>
<dbReference type="InterPro" id="IPR043831">
    <property type="entry name" value="DUF5808"/>
</dbReference>
<proteinExistence type="predicted"/>
<dbReference type="AlphaFoldDB" id="A0A430APS4"/>